<proteinExistence type="predicted"/>
<evidence type="ECO:0000256" key="1">
    <source>
        <dbReference type="SAM" id="MobiDB-lite"/>
    </source>
</evidence>
<feature type="compositionally biased region" description="Basic and acidic residues" evidence="1">
    <location>
        <begin position="28"/>
        <end position="40"/>
    </location>
</feature>
<sequence length="65" mass="6853">MKVTDPRGHFGEGDVERQKRSAQVESEMGEKRVGENRGIEAGRVPGSGPGHQVGQALVEGLSLPG</sequence>
<protein>
    <submittedName>
        <fullName evidence="2">Uncharacterized protein</fullName>
    </submittedName>
</protein>
<gene>
    <name evidence="2" type="ORF">Slati_0970500</name>
</gene>
<evidence type="ECO:0000313" key="2">
    <source>
        <dbReference type="EMBL" id="KAL0456313.1"/>
    </source>
</evidence>
<reference evidence="2" key="2">
    <citation type="journal article" date="2024" name="Plant">
        <title>Genomic evolution and insights into agronomic trait innovations of Sesamum species.</title>
        <authorList>
            <person name="Miao H."/>
            <person name="Wang L."/>
            <person name="Qu L."/>
            <person name="Liu H."/>
            <person name="Sun Y."/>
            <person name="Le M."/>
            <person name="Wang Q."/>
            <person name="Wei S."/>
            <person name="Zheng Y."/>
            <person name="Lin W."/>
            <person name="Duan Y."/>
            <person name="Cao H."/>
            <person name="Xiong S."/>
            <person name="Wang X."/>
            <person name="Wei L."/>
            <person name="Li C."/>
            <person name="Ma Q."/>
            <person name="Ju M."/>
            <person name="Zhao R."/>
            <person name="Li G."/>
            <person name="Mu C."/>
            <person name="Tian Q."/>
            <person name="Mei H."/>
            <person name="Zhang T."/>
            <person name="Gao T."/>
            <person name="Zhang H."/>
        </authorList>
    </citation>
    <scope>NUCLEOTIDE SEQUENCE</scope>
    <source>
        <strain evidence="2">KEN1</strain>
    </source>
</reference>
<dbReference type="EMBL" id="JACGWN010000003">
    <property type="protein sequence ID" value="KAL0456313.1"/>
    <property type="molecule type" value="Genomic_DNA"/>
</dbReference>
<feature type="region of interest" description="Disordered" evidence="1">
    <location>
        <begin position="1"/>
        <end position="54"/>
    </location>
</feature>
<accession>A0AAW2XQ90</accession>
<feature type="compositionally biased region" description="Basic and acidic residues" evidence="1">
    <location>
        <begin position="1"/>
        <end position="19"/>
    </location>
</feature>
<reference evidence="2" key="1">
    <citation type="submission" date="2020-06" db="EMBL/GenBank/DDBJ databases">
        <authorList>
            <person name="Li T."/>
            <person name="Hu X."/>
            <person name="Zhang T."/>
            <person name="Song X."/>
            <person name="Zhang H."/>
            <person name="Dai N."/>
            <person name="Sheng W."/>
            <person name="Hou X."/>
            <person name="Wei L."/>
        </authorList>
    </citation>
    <scope>NUCLEOTIDE SEQUENCE</scope>
    <source>
        <strain evidence="2">KEN1</strain>
        <tissue evidence="2">Leaf</tissue>
    </source>
</reference>
<organism evidence="2">
    <name type="scientific">Sesamum latifolium</name>
    <dbReference type="NCBI Taxonomy" id="2727402"/>
    <lineage>
        <taxon>Eukaryota</taxon>
        <taxon>Viridiplantae</taxon>
        <taxon>Streptophyta</taxon>
        <taxon>Embryophyta</taxon>
        <taxon>Tracheophyta</taxon>
        <taxon>Spermatophyta</taxon>
        <taxon>Magnoliopsida</taxon>
        <taxon>eudicotyledons</taxon>
        <taxon>Gunneridae</taxon>
        <taxon>Pentapetalae</taxon>
        <taxon>asterids</taxon>
        <taxon>lamiids</taxon>
        <taxon>Lamiales</taxon>
        <taxon>Pedaliaceae</taxon>
        <taxon>Sesamum</taxon>
    </lineage>
</organism>
<dbReference type="AlphaFoldDB" id="A0AAW2XQ90"/>
<name>A0AAW2XQ90_9LAMI</name>
<comment type="caution">
    <text evidence="2">The sequence shown here is derived from an EMBL/GenBank/DDBJ whole genome shotgun (WGS) entry which is preliminary data.</text>
</comment>